<feature type="compositionally biased region" description="Low complexity" evidence="1">
    <location>
        <begin position="71"/>
        <end position="82"/>
    </location>
</feature>
<protein>
    <submittedName>
        <fullName evidence="2">Uncharacterized protein</fullName>
    </submittedName>
</protein>
<dbReference type="Gene3D" id="1.10.220.150">
    <property type="entry name" value="Arf GTPase activating protein"/>
    <property type="match status" value="1"/>
</dbReference>
<feature type="compositionally biased region" description="Basic and acidic residues" evidence="1">
    <location>
        <begin position="331"/>
        <end position="346"/>
    </location>
</feature>
<name>A0A4P9Z016_9FUNG</name>
<feature type="compositionally biased region" description="Polar residues" evidence="1">
    <location>
        <begin position="85"/>
        <end position="97"/>
    </location>
</feature>
<keyword evidence="3" id="KW-1185">Reference proteome</keyword>
<dbReference type="OrthoDB" id="5598687at2759"/>
<dbReference type="Proteomes" id="UP000278143">
    <property type="component" value="Unassembled WGS sequence"/>
</dbReference>
<feature type="region of interest" description="Disordered" evidence="1">
    <location>
        <begin position="331"/>
        <end position="413"/>
    </location>
</feature>
<proteinExistence type="predicted"/>
<gene>
    <name evidence="2" type="ORF">SYNPS1DRAFT_28484</name>
</gene>
<feature type="compositionally biased region" description="Low complexity" evidence="1">
    <location>
        <begin position="232"/>
        <end position="242"/>
    </location>
</feature>
<organism evidence="2 3">
    <name type="scientific">Syncephalis pseudoplumigaleata</name>
    <dbReference type="NCBI Taxonomy" id="1712513"/>
    <lineage>
        <taxon>Eukaryota</taxon>
        <taxon>Fungi</taxon>
        <taxon>Fungi incertae sedis</taxon>
        <taxon>Zoopagomycota</taxon>
        <taxon>Zoopagomycotina</taxon>
        <taxon>Zoopagomycetes</taxon>
        <taxon>Zoopagales</taxon>
        <taxon>Piptocephalidaceae</taxon>
        <taxon>Syncephalis</taxon>
    </lineage>
</organism>
<feature type="region of interest" description="Disordered" evidence="1">
    <location>
        <begin position="60"/>
        <end position="123"/>
    </location>
</feature>
<feature type="compositionally biased region" description="Basic and acidic residues" evidence="1">
    <location>
        <begin position="358"/>
        <end position="367"/>
    </location>
</feature>
<accession>A0A4P9Z016</accession>
<reference evidence="3" key="1">
    <citation type="journal article" date="2018" name="Nat. Microbiol.">
        <title>Leveraging single-cell genomics to expand the fungal tree of life.</title>
        <authorList>
            <person name="Ahrendt S.R."/>
            <person name="Quandt C.A."/>
            <person name="Ciobanu D."/>
            <person name="Clum A."/>
            <person name="Salamov A."/>
            <person name="Andreopoulos B."/>
            <person name="Cheng J.F."/>
            <person name="Woyke T."/>
            <person name="Pelin A."/>
            <person name="Henrissat B."/>
            <person name="Reynolds N.K."/>
            <person name="Benny G.L."/>
            <person name="Smith M.E."/>
            <person name="James T.Y."/>
            <person name="Grigoriev I.V."/>
        </authorList>
    </citation>
    <scope>NUCLEOTIDE SEQUENCE [LARGE SCALE GENOMIC DNA]</scope>
    <source>
        <strain evidence="3">Benny S71-1</strain>
    </source>
</reference>
<feature type="region of interest" description="Disordered" evidence="1">
    <location>
        <begin position="281"/>
        <end position="310"/>
    </location>
</feature>
<feature type="compositionally biased region" description="Low complexity" evidence="1">
    <location>
        <begin position="183"/>
        <end position="198"/>
    </location>
</feature>
<dbReference type="AlphaFoldDB" id="A0A4P9Z016"/>
<dbReference type="InterPro" id="IPR038508">
    <property type="entry name" value="ArfGAP_dom_sf"/>
</dbReference>
<feature type="compositionally biased region" description="Low complexity" evidence="1">
    <location>
        <begin position="371"/>
        <end position="384"/>
    </location>
</feature>
<evidence type="ECO:0000256" key="1">
    <source>
        <dbReference type="SAM" id="MobiDB-lite"/>
    </source>
</evidence>
<feature type="compositionally biased region" description="Basic and acidic residues" evidence="1">
    <location>
        <begin position="208"/>
        <end position="217"/>
    </location>
</feature>
<feature type="compositionally biased region" description="Basic and acidic residues" evidence="1">
    <location>
        <begin position="389"/>
        <end position="399"/>
    </location>
</feature>
<dbReference type="EMBL" id="KZ989616">
    <property type="protein sequence ID" value="RKP25793.1"/>
    <property type="molecule type" value="Genomic_DNA"/>
</dbReference>
<feature type="compositionally biased region" description="Gly residues" evidence="1">
    <location>
        <begin position="251"/>
        <end position="261"/>
    </location>
</feature>
<evidence type="ECO:0000313" key="2">
    <source>
        <dbReference type="EMBL" id="RKP25793.1"/>
    </source>
</evidence>
<feature type="compositionally biased region" description="Polar residues" evidence="1">
    <location>
        <begin position="400"/>
        <end position="413"/>
    </location>
</feature>
<feature type="compositionally biased region" description="Low complexity" evidence="1">
    <location>
        <begin position="107"/>
        <end position="119"/>
    </location>
</feature>
<sequence length="413" mass="44780">MLGPAKAAAIWMAKWDEKKDRVPAVSDVIMMRKYLRHKYVERRWMSDAHRHLYEPAPAARFLEAPPPPPASSSTSSTAMTLAKDSGSSASCQTTTGSRRSDVSLGQSTVSSRSSHSGSSDTHAKAVAIRQLPAPNSNTHRKPGIIQVNSPNSVTIFDRYHHTPNGADNGHHKHHLQRERSHSDASSSARQSGHSAASQADDDDVGAGLRHDHAHRSSELTVVTRHYLRDTKPPSSMMTASPTSDHDHASRRGGGGGGGSGYHIGYDDEPIDEFFEIMRERVSGPRGPPSETSSTRSGGNGGGSLNNPFSKLQQAKLGGGTASLGLDADRAAHRPDQSQRHNAHDRGIPPAGRCSPGEWRPDDARDRGCFVAQPAASYAWQQQQQSIHDGLTERHGRNHNDVQQSRPFLSRQSE</sequence>
<feature type="region of interest" description="Disordered" evidence="1">
    <location>
        <begin position="155"/>
        <end position="266"/>
    </location>
</feature>
<evidence type="ECO:0000313" key="3">
    <source>
        <dbReference type="Proteomes" id="UP000278143"/>
    </source>
</evidence>